<dbReference type="Proteomes" id="UP000588098">
    <property type="component" value="Unassembled WGS sequence"/>
</dbReference>
<keyword evidence="2" id="KW-1185">Reference proteome</keyword>
<dbReference type="RefSeq" id="WP_184569504.1">
    <property type="nucleotide sequence ID" value="NZ_JACHJL010000002.1"/>
</dbReference>
<organism evidence="1 2">
    <name type="scientific">Streptomyces zagrosensis</name>
    <dbReference type="NCBI Taxonomy" id="1042984"/>
    <lineage>
        <taxon>Bacteria</taxon>
        <taxon>Bacillati</taxon>
        <taxon>Actinomycetota</taxon>
        <taxon>Actinomycetes</taxon>
        <taxon>Kitasatosporales</taxon>
        <taxon>Streptomycetaceae</taxon>
        <taxon>Streptomyces</taxon>
    </lineage>
</organism>
<reference evidence="1 2" key="1">
    <citation type="submission" date="2020-08" db="EMBL/GenBank/DDBJ databases">
        <title>Genomic Encyclopedia of Type Strains, Phase III (KMG-III): the genomes of soil and plant-associated and newly described type strains.</title>
        <authorList>
            <person name="Whitman W."/>
        </authorList>
    </citation>
    <scope>NUCLEOTIDE SEQUENCE [LARGE SCALE GENOMIC DNA]</scope>
    <source>
        <strain evidence="1 2">CECT 8305</strain>
    </source>
</reference>
<evidence type="ECO:0000313" key="2">
    <source>
        <dbReference type="Proteomes" id="UP000588098"/>
    </source>
</evidence>
<dbReference type="Gene3D" id="3.30.530.20">
    <property type="match status" value="1"/>
</dbReference>
<sequence>MSKEFKIAQEFEVQASPGEVWAAITTGTAGWLWPVEYEPREGGAAPFGGTVTAWDPPRHLTARVENVAEIDTQTLNELDHIIEPREGGGSWVRYTHSGIFVDDWENQYDGANQHTTFYLHTLRQYLTHFTGRPAVFVSADAPAASAQPGSFPAVARALGLTDDTADSTADGTAVRVELPGSDGPQDAVLDYRDAHFIGLRTRDVMYRFFGRDAFGAPVGIGVHDFRPQAAGVDHKKWQRDWEEWLTGVYAA</sequence>
<dbReference type="EMBL" id="JACHJL010000002">
    <property type="protein sequence ID" value="MBB5934251.1"/>
    <property type="molecule type" value="Genomic_DNA"/>
</dbReference>
<name>A0A7W9Q679_9ACTN</name>
<gene>
    <name evidence="1" type="ORF">FHS42_001277</name>
</gene>
<evidence type="ECO:0000313" key="1">
    <source>
        <dbReference type="EMBL" id="MBB5934251.1"/>
    </source>
</evidence>
<dbReference type="AlphaFoldDB" id="A0A7W9Q679"/>
<dbReference type="SUPFAM" id="SSF55961">
    <property type="entry name" value="Bet v1-like"/>
    <property type="match status" value="1"/>
</dbReference>
<comment type="caution">
    <text evidence="1">The sequence shown here is derived from an EMBL/GenBank/DDBJ whole genome shotgun (WGS) entry which is preliminary data.</text>
</comment>
<accession>A0A7W9Q679</accession>
<dbReference type="CDD" id="cd07814">
    <property type="entry name" value="SRPBCC_CalC_Aha1-like"/>
    <property type="match status" value="1"/>
</dbReference>
<dbReference type="InterPro" id="IPR023393">
    <property type="entry name" value="START-like_dom_sf"/>
</dbReference>
<protein>
    <recommendedName>
        <fullName evidence="3">SRPBCC domain-containing protein</fullName>
    </recommendedName>
</protein>
<proteinExistence type="predicted"/>
<evidence type="ECO:0008006" key="3">
    <source>
        <dbReference type="Google" id="ProtNLM"/>
    </source>
</evidence>